<dbReference type="InterPro" id="IPR008972">
    <property type="entry name" value="Cupredoxin"/>
</dbReference>
<dbReference type="PANTHER" id="PTHR36507">
    <property type="entry name" value="BLL1555 PROTEIN"/>
    <property type="match status" value="1"/>
</dbReference>
<gene>
    <name evidence="5" type="ORF">FRZ54_06790</name>
</gene>
<evidence type="ECO:0000313" key="6">
    <source>
        <dbReference type="Proteomes" id="UP000321479"/>
    </source>
</evidence>
<proteinExistence type="predicted"/>
<evidence type="ECO:0000313" key="5">
    <source>
        <dbReference type="EMBL" id="QEC62301.1"/>
    </source>
</evidence>
<keyword evidence="2" id="KW-0186">Copper</keyword>
<feature type="domain" description="Blue (type 1) copper" evidence="4">
    <location>
        <begin position="34"/>
        <end position="112"/>
    </location>
</feature>
<dbReference type="KEGG" id="mgin:FRZ54_06790"/>
<feature type="chain" id="PRO_5022975612" evidence="3">
    <location>
        <begin position="22"/>
        <end position="112"/>
    </location>
</feature>
<reference evidence="5 6" key="1">
    <citation type="journal article" date="2017" name="Curr. Microbiol.">
        <title>Mucilaginibacter ginsenosidivorans sp. nov., Isolated from Soil of Ginseng Field.</title>
        <authorList>
            <person name="Kim M.M."/>
            <person name="Siddiqi M.Z."/>
            <person name="Im W.T."/>
        </authorList>
    </citation>
    <scope>NUCLEOTIDE SEQUENCE [LARGE SCALE GENOMIC DNA]</scope>
    <source>
        <strain evidence="5 6">Gsoil 3017</strain>
    </source>
</reference>
<dbReference type="SUPFAM" id="SSF49503">
    <property type="entry name" value="Cupredoxins"/>
    <property type="match status" value="1"/>
</dbReference>
<dbReference type="Pfam" id="PF00127">
    <property type="entry name" value="Copper-bind"/>
    <property type="match status" value="1"/>
</dbReference>
<dbReference type="Gene3D" id="2.60.40.420">
    <property type="entry name" value="Cupredoxins - blue copper proteins"/>
    <property type="match status" value="1"/>
</dbReference>
<dbReference type="GO" id="GO:0009055">
    <property type="term" value="F:electron transfer activity"/>
    <property type="evidence" value="ECO:0007669"/>
    <property type="project" value="InterPro"/>
</dbReference>
<accession>A0A5B8UVC8</accession>
<dbReference type="RefSeq" id="WP_147030878.1">
    <property type="nucleotide sequence ID" value="NZ_CP042436.1"/>
</dbReference>
<dbReference type="Proteomes" id="UP000321479">
    <property type="component" value="Chromosome"/>
</dbReference>
<keyword evidence="6" id="KW-1185">Reference proteome</keyword>
<keyword evidence="3" id="KW-0732">Signal</keyword>
<evidence type="ECO:0000259" key="4">
    <source>
        <dbReference type="Pfam" id="PF00127"/>
    </source>
</evidence>
<dbReference type="PANTHER" id="PTHR36507:SF1">
    <property type="entry name" value="BLL1555 PROTEIN"/>
    <property type="match status" value="1"/>
</dbReference>
<dbReference type="OrthoDB" id="849076at2"/>
<sequence length="112" mass="12530">MSTFFNVCRNCVYLIFIWSVAAGCSSAPQKAKVYTVEIKDMKFVPEDIIVNKGDTITWINRDMVAHDVTEEASKRWTSGPIAAGGTWKMAVSDEANYYCSIHAVMKGKIELE</sequence>
<keyword evidence="1" id="KW-0479">Metal-binding</keyword>
<dbReference type="GO" id="GO:0005507">
    <property type="term" value="F:copper ion binding"/>
    <property type="evidence" value="ECO:0007669"/>
    <property type="project" value="InterPro"/>
</dbReference>
<dbReference type="InterPro" id="IPR052721">
    <property type="entry name" value="ET_Amicyanin"/>
</dbReference>
<name>A0A5B8UVC8_9SPHI</name>
<feature type="signal peptide" evidence="3">
    <location>
        <begin position="1"/>
        <end position="21"/>
    </location>
</feature>
<organism evidence="5 6">
    <name type="scientific">Mucilaginibacter ginsenosidivorans</name>
    <dbReference type="NCBI Taxonomy" id="398053"/>
    <lineage>
        <taxon>Bacteria</taxon>
        <taxon>Pseudomonadati</taxon>
        <taxon>Bacteroidota</taxon>
        <taxon>Sphingobacteriia</taxon>
        <taxon>Sphingobacteriales</taxon>
        <taxon>Sphingobacteriaceae</taxon>
        <taxon>Mucilaginibacter</taxon>
    </lineage>
</organism>
<evidence type="ECO:0000256" key="1">
    <source>
        <dbReference type="ARBA" id="ARBA00022723"/>
    </source>
</evidence>
<dbReference type="EMBL" id="CP042436">
    <property type="protein sequence ID" value="QEC62301.1"/>
    <property type="molecule type" value="Genomic_DNA"/>
</dbReference>
<evidence type="ECO:0000256" key="3">
    <source>
        <dbReference type="SAM" id="SignalP"/>
    </source>
</evidence>
<protein>
    <submittedName>
        <fullName evidence="5">Plastocyanin</fullName>
    </submittedName>
</protein>
<dbReference type="InterPro" id="IPR000923">
    <property type="entry name" value="BlueCu_1"/>
</dbReference>
<evidence type="ECO:0000256" key="2">
    <source>
        <dbReference type="ARBA" id="ARBA00023008"/>
    </source>
</evidence>
<dbReference type="AlphaFoldDB" id="A0A5B8UVC8"/>